<dbReference type="PANTHER" id="PTHR46586">
    <property type="entry name" value="ANKYRIN REPEAT-CONTAINING PROTEIN"/>
    <property type="match status" value="1"/>
</dbReference>
<dbReference type="AlphaFoldDB" id="A0A6G0WDM6"/>
<dbReference type="InterPro" id="IPR036770">
    <property type="entry name" value="Ankyrin_rpt-contain_sf"/>
</dbReference>
<dbReference type="SUPFAM" id="SSF48403">
    <property type="entry name" value="Ankyrin repeat"/>
    <property type="match status" value="1"/>
</dbReference>
<gene>
    <name evidence="1" type="ORF">Ae201684_015924</name>
</gene>
<keyword evidence="2" id="KW-1185">Reference proteome</keyword>
<protein>
    <submittedName>
        <fullName evidence="1">Uncharacterized protein</fullName>
    </submittedName>
</protein>
<reference evidence="1 2" key="1">
    <citation type="submission" date="2019-07" db="EMBL/GenBank/DDBJ databases">
        <title>Genomics analysis of Aphanomyces spp. identifies a new class of oomycete effector associated with host adaptation.</title>
        <authorList>
            <person name="Gaulin E."/>
        </authorList>
    </citation>
    <scope>NUCLEOTIDE SEQUENCE [LARGE SCALE GENOMIC DNA]</scope>
    <source>
        <strain evidence="1 2">ATCC 201684</strain>
    </source>
</reference>
<dbReference type="InterPro" id="IPR052050">
    <property type="entry name" value="SecEffector_AnkRepeat"/>
</dbReference>
<comment type="caution">
    <text evidence="1">The sequence shown here is derived from an EMBL/GenBank/DDBJ whole genome shotgun (WGS) entry which is preliminary data.</text>
</comment>
<sequence>MAAAHVLTDANLILQVISFQDGIYDVLRPVFAHRDALVRNWRRVHLVQKYIGCLNDPRSVLLLLIEQDRLDLVQQFIKCRRDLVDCARGPHCMDTAAALGRLDIIKYFHCHQIGTCSTSAMDLAARNGHLEVVRFLHDHRTEGCTTDAMDLAAARGHLEIVQFLHAIRTEGFTRWAVHWASQNGHERVVLWFHQL</sequence>
<name>A0A6G0WDM6_9STRA</name>
<dbReference type="EMBL" id="VJMJ01000237">
    <property type="protein sequence ID" value="KAF0725591.1"/>
    <property type="molecule type" value="Genomic_DNA"/>
</dbReference>
<dbReference type="InterPro" id="IPR002110">
    <property type="entry name" value="Ankyrin_rpt"/>
</dbReference>
<proteinExistence type="predicted"/>
<evidence type="ECO:0000313" key="1">
    <source>
        <dbReference type="EMBL" id="KAF0725591.1"/>
    </source>
</evidence>
<dbReference type="Proteomes" id="UP000481153">
    <property type="component" value="Unassembled WGS sequence"/>
</dbReference>
<accession>A0A6G0WDM6</accession>
<dbReference type="PANTHER" id="PTHR46586:SF3">
    <property type="entry name" value="ANKYRIN REPEAT-CONTAINING PROTEIN"/>
    <property type="match status" value="1"/>
</dbReference>
<organism evidence="1 2">
    <name type="scientific">Aphanomyces euteiches</name>
    <dbReference type="NCBI Taxonomy" id="100861"/>
    <lineage>
        <taxon>Eukaryota</taxon>
        <taxon>Sar</taxon>
        <taxon>Stramenopiles</taxon>
        <taxon>Oomycota</taxon>
        <taxon>Saprolegniomycetes</taxon>
        <taxon>Saprolegniales</taxon>
        <taxon>Verrucalvaceae</taxon>
        <taxon>Aphanomyces</taxon>
    </lineage>
</organism>
<dbReference type="VEuPathDB" id="FungiDB:AeMF1_005628"/>
<dbReference type="Pfam" id="PF12796">
    <property type="entry name" value="Ank_2"/>
    <property type="match status" value="1"/>
</dbReference>
<dbReference type="Gene3D" id="1.25.40.20">
    <property type="entry name" value="Ankyrin repeat-containing domain"/>
    <property type="match status" value="1"/>
</dbReference>
<evidence type="ECO:0000313" key="2">
    <source>
        <dbReference type="Proteomes" id="UP000481153"/>
    </source>
</evidence>